<dbReference type="RefSeq" id="XP_022247376.1">
    <property type="nucleotide sequence ID" value="XM_022391668.1"/>
</dbReference>
<dbReference type="SMART" id="SM00409">
    <property type="entry name" value="IG"/>
    <property type="match status" value="4"/>
</dbReference>
<dbReference type="Proteomes" id="UP000694941">
    <property type="component" value="Unplaced"/>
</dbReference>
<feature type="domain" description="Ig-like" evidence="9">
    <location>
        <begin position="346"/>
        <end position="438"/>
    </location>
</feature>
<dbReference type="InterPro" id="IPR003961">
    <property type="entry name" value="FN3_dom"/>
</dbReference>
<comment type="subcellular location">
    <subcellularLocation>
        <location evidence="1">Membrane</location>
        <topology evidence="1">Single-pass membrane protein</topology>
    </subcellularLocation>
</comment>
<name>A0ABM1SUS0_LIMPO</name>
<dbReference type="InterPro" id="IPR036179">
    <property type="entry name" value="Ig-like_dom_sf"/>
</dbReference>
<keyword evidence="5" id="KW-1015">Disulfide bond</keyword>
<keyword evidence="8" id="KW-0732">Signal</keyword>
<evidence type="ECO:0000256" key="1">
    <source>
        <dbReference type="ARBA" id="ARBA00004167"/>
    </source>
</evidence>
<accession>A0ABM1SUS0</accession>
<sequence length="840" mass="93747">MMLFESFITRRLCLLHICFIYLSSLTRKTVISANLTAVEDRSVYLPCNVTFPAENDAISLVLWFRGDSGVPIYSLDARNGSIYKAFHFTDDILGTRAYFDLTSKPPLLKIAPVRKQDEGEYECRVDYRRARTEKWRGHLSVIVPPKNVVIMDENGKKVEGIIGPFNDGAFLSLSCEAQGDPTPAVTWWRNSTLLDDNYSLTTRGIARNALLIKRLHRDHLMSLLTCQASNTNLSLPVSKSVTLDLNLKPLEVRISTLKRPLSAGQKVELVCQSSGSRPPSRILWWKGREKMSNSTSSNYDNMTVSKLTFIPTIHDHGKYLSCQADNPVIPNSALEDGWILTIYYLPELRLSLGANIHHDAIREGSDVYFDCNIQANPWVSEVGWRFEGKPLFSKTKEGIIISNQTLVLQKVTRERRGRYQCVAANVEGEAESEEIMLRVHYAPICKPGQKTVYGVARLESVDIRCEVLADPADLTFYWFLNNTFKRIELHSFTTNETVSEATYKPRTRYGYGVLSCWAKNEIGKQKEPCNFSIIPAGHPDPVKNCGILNRTITSIKIECEAGYNGGLKQMFHLEVFNAPLKKLQANLTRTDFPTFDINHLPPGTTFILAIYASNSKGKSHSVALTATTLPAPEKRTAKIERPVISPVLGILIGIVGALVLMAVLIVVLMRFRSQEEDKGSVEQEIVNKSQTSFQKERDDAPDPDAREPDVIPASVIDSYERNGGIGRGSGVYHTAHNGKGRPREPPGLLPTSYETSSVSVELDTQEPAMFVSHASGAVRRTNPASEYPKIDIYKQGVQPDHEEDDSNITVETPLMEPLSSMAGRHRVTTVSDRSKISTPV</sequence>
<dbReference type="SMART" id="SM00408">
    <property type="entry name" value="IGc2"/>
    <property type="match status" value="4"/>
</dbReference>
<keyword evidence="3 7" id="KW-1133">Transmembrane helix</keyword>
<evidence type="ECO:0000259" key="9">
    <source>
        <dbReference type="PROSITE" id="PS50835"/>
    </source>
</evidence>
<dbReference type="InterPro" id="IPR003598">
    <property type="entry name" value="Ig_sub2"/>
</dbReference>
<feature type="domain" description="Ig-like" evidence="9">
    <location>
        <begin position="249"/>
        <end position="341"/>
    </location>
</feature>
<evidence type="ECO:0000256" key="6">
    <source>
        <dbReference type="SAM" id="MobiDB-lite"/>
    </source>
</evidence>
<evidence type="ECO:0000256" key="2">
    <source>
        <dbReference type="ARBA" id="ARBA00022692"/>
    </source>
</evidence>
<organism evidence="10 11">
    <name type="scientific">Limulus polyphemus</name>
    <name type="common">Atlantic horseshoe crab</name>
    <dbReference type="NCBI Taxonomy" id="6850"/>
    <lineage>
        <taxon>Eukaryota</taxon>
        <taxon>Metazoa</taxon>
        <taxon>Ecdysozoa</taxon>
        <taxon>Arthropoda</taxon>
        <taxon>Chelicerata</taxon>
        <taxon>Merostomata</taxon>
        <taxon>Xiphosura</taxon>
        <taxon>Limulidae</taxon>
        <taxon>Limulus</taxon>
    </lineage>
</organism>
<dbReference type="Gene3D" id="2.60.40.10">
    <property type="entry name" value="Immunoglobulins"/>
    <property type="match status" value="5"/>
</dbReference>
<protein>
    <submittedName>
        <fullName evidence="11">Hemicentin-1-like isoform X1</fullName>
    </submittedName>
</protein>
<evidence type="ECO:0000256" key="8">
    <source>
        <dbReference type="SAM" id="SignalP"/>
    </source>
</evidence>
<dbReference type="SUPFAM" id="SSF48726">
    <property type="entry name" value="Immunoglobulin"/>
    <property type="match status" value="5"/>
</dbReference>
<feature type="transmembrane region" description="Helical" evidence="7">
    <location>
        <begin position="643"/>
        <end position="668"/>
    </location>
</feature>
<dbReference type="InterPro" id="IPR013162">
    <property type="entry name" value="CD80_C2-set"/>
</dbReference>
<feature type="domain" description="Ig-like" evidence="9">
    <location>
        <begin position="26"/>
        <end position="140"/>
    </location>
</feature>
<dbReference type="InterPro" id="IPR007110">
    <property type="entry name" value="Ig-like_dom"/>
</dbReference>
<dbReference type="CDD" id="cd00063">
    <property type="entry name" value="FN3"/>
    <property type="match status" value="1"/>
</dbReference>
<proteinExistence type="predicted"/>
<dbReference type="SUPFAM" id="SSF49265">
    <property type="entry name" value="Fibronectin type III"/>
    <property type="match status" value="1"/>
</dbReference>
<feature type="compositionally biased region" description="Basic and acidic residues" evidence="6">
    <location>
        <begin position="694"/>
        <end position="709"/>
    </location>
</feature>
<feature type="region of interest" description="Disordered" evidence="6">
    <location>
        <begin position="678"/>
        <end position="761"/>
    </location>
</feature>
<dbReference type="Pfam" id="PF07686">
    <property type="entry name" value="V-set"/>
    <property type="match status" value="1"/>
</dbReference>
<dbReference type="PROSITE" id="PS50835">
    <property type="entry name" value="IG_LIKE"/>
    <property type="match status" value="4"/>
</dbReference>
<evidence type="ECO:0000313" key="11">
    <source>
        <dbReference type="RefSeq" id="XP_022247376.1"/>
    </source>
</evidence>
<gene>
    <name evidence="11" type="primary">LOC106464018</name>
</gene>
<evidence type="ECO:0000256" key="3">
    <source>
        <dbReference type="ARBA" id="ARBA00022989"/>
    </source>
</evidence>
<evidence type="ECO:0000256" key="7">
    <source>
        <dbReference type="SAM" id="Phobius"/>
    </source>
</evidence>
<keyword evidence="10" id="KW-1185">Reference proteome</keyword>
<feature type="domain" description="Ig-like" evidence="9">
    <location>
        <begin position="145"/>
        <end position="242"/>
    </location>
</feature>
<evidence type="ECO:0000313" key="10">
    <source>
        <dbReference type="Proteomes" id="UP000694941"/>
    </source>
</evidence>
<dbReference type="PANTHER" id="PTHR23278">
    <property type="entry name" value="SIDESTEP PROTEIN"/>
    <property type="match status" value="1"/>
</dbReference>
<reference evidence="11" key="1">
    <citation type="submission" date="2025-08" db="UniProtKB">
        <authorList>
            <consortium name="RefSeq"/>
        </authorList>
    </citation>
    <scope>IDENTIFICATION</scope>
    <source>
        <tissue evidence="11">Muscle</tissue>
    </source>
</reference>
<evidence type="ECO:0000256" key="5">
    <source>
        <dbReference type="ARBA" id="ARBA00023157"/>
    </source>
</evidence>
<evidence type="ECO:0000256" key="4">
    <source>
        <dbReference type="ARBA" id="ARBA00023136"/>
    </source>
</evidence>
<keyword evidence="2 7" id="KW-0812">Transmembrane</keyword>
<dbReference type="InterPro" id="IPR013783">
    <property type="entry name" value="Ig-like_fold"/>
</dbReference>
<feature type="signal peptide" evidence="8">
    <location>
        <begin position="1"/>
        <end position="28"/>
    </location>
</feature>
<keyword evidence="4 7" id="KW-0472">Membrane</keyword>
<dbReference type="PANTHER" id="PTHR23278:SF19">
    <property type="entry name" value="OBSCURIN"/>
    <property type="match status" value="1"/>
</dbReference>
<dbReference type="GeneID" id="106464018"/>
<dbReference type="Pfam" id="PF13927">
    <property type="entry name" value="Ig_3"/>
    <property type="match status" value="1"/>
</dbReference>
<dbReference type="Pfam" id="PF08205">
    <property type="entry name" value="C2-set_2"/>
    <property type="match status" value="1"/>
</dbReference>
<feature type="chain" id="PRO_5045666787" evidence="8">
    <location>
        <begin position="29"/>
        <end position="840"/>
    </location>
</feature>
<dbReference type="InterPro" id="IPR013106">
    <property type="entry name" value="Ig_V-set"/>
</dbReference>
<dbReference type="InterPro" id="IPR036116">
    <property type="entry name" value="FN3_sf"/>
</dbReference>
<dbReference type="InterPro" id="IPR003599">
    <property type="entry name" value="Ig_sub"/>
</dbReference>